<dbReference type="InterPro" id="IPR004437">
    <property type="entry name" value="ParB/RepB/Spo0J"/>
</dbReference>
<dbReference type="InterPro" id="IPR042075">
    <property type="entry name" value="KorB_DNA-db"/>
</dbReference>
<feature type="domain" description="ParB-like N-terminal" evidence="3">
    <location>
        <begin position="19"/>
        <end position="125"/>
    </location>
</feature>
<dbReference type="PANTHER" id="PTHR33375">
    <property type="entry name" value="CHROMOSOME-PARTITIONING PROTEIN PARB-RELATED"/>
    <property type="match status" value="1"/>
</dbReference>
<evidence type="ECO:0000256" key="1">
    <source>
        <dbReference type="ARBA" id="ARBA00006295"/>
    </source>
</evidence>
<dbReference type="SUPFAM" id="SSF109709">
    <property type="entry name" value="KorB DNA-binding domain-like"/>
    <property type="match status" value="1"/>
</dbReference>
<dbReference type="NCBIfam" id="TIGR00180">
    <property type="entry name" value="parB_part"/>
    <property type="match status" value="1"/>
</dbReference>
<dbReference type="InterPro" id="IPR036086">
    <property type="entry name" value="ParB/Sulfiredoxin_sf"/>
</dbReference>
<dbReference type="RefSeq" id="WP_144200138.1">
    <property type="nucleotide sequence ID" value="NZ_CAJPVH010000008.1"/>
</dbReference>
<evidence type="ECO:0000313" key="4">
    <source>
        <dbReference type="EMBL" id="TSP10984.1"/>
    </source>
</evidence>
<dbReference type="Proteomes" id="UP000318943">
    <property type="component" value="Unassembled WGS sequence"/>
</dbReference>
<accession>A0ABY3EJF5</accession>
<evidence type="ECO:0000313" key="5">
    <source>
        <dbReference type="Proteomes" id="UP000318943"/>
    </source>
</evidence>
<dbReference type="Gene3D" id="3.90.1530.30">
    <property type="match status" value="1"/>
</dbReference>
<reference evidence="4 5" key="1">
    <citation type="submission" date="2019-05" db="EMBL/GenBank/DDBJ databases">
        <title>Whole genome sequence analysis of Cupriavidus campinensis S14E4C strain.</title>
        <authorList>
            <person name="Abbaszade G."/>
            <person name="Szabo A."/>
            <person name="Toumi M."/>
            <person name="Toth E."/>
        </authorList>
    </citation>
    <scope>NUCLEOTIDE SEQUENCE [LARGE SCALE GENOMIC DNA]</scope>
    <source>
        <strain evidence="4 5">S14E4C</strain>
    </source>
</reference>
<evidence type="ECO:0000259" key="3">
    <source>
        <dbReference type="SMART" id="SM00470"/>
    </source>
</evidence>
<dbReference type="Pfam" id="PF02195">
    <property type="entry name" value="ParB_N"/>
    <property type="match status" value="1"/>
</dbReference>
<feature type="region of interest" description="Disordered" evidence="2">
    <location>
        <begin position="227"/>
        <end position="252"/>
    </location>
</feature>
<comment type="caution">
    <text evidence="4">The sequence shown here is derived from an EMBL/GenBank/DDBJ whole genome shotgun (WGS) entry which is preliminary data.</text>
</comment>
<evidence type="ECO:0000256" key="2">
    <source>
        <dbReference type="SAM" id="MobiDB-lite"/>
    </source>
</evidence>
<gene>
    <name evidence="4" type="ORF">FGG12_19160</name>
</gene>
<dbReference type="SMART" id="SM00470">
    <property type="entry name" value="ParB"/>
    <property type="match status" value="1"/>
</dbReference>
<keyword evidence="5" id="KW-1185">Reference proteome</keyword>
<dbReference type="PANTHER" id="PTHR33375:SF1">
    <property type="entry name" value="CHROMOSOME-PARTITIONING PROTEIN PARB-RELATED"/>
    <property type="match status" value="1"/>
</dbReference>
<dbReference type="SUPFAM" id="SSF110849">
    <property type="entry name" value="ParB/Sulfiredoxin"/>
    <property type="match status" value="1"/>
</dbReference>
<dbReference type="EMBL" id="VCIZ01000012">
    <property type="protein sequence ID" value="TSP10984.1"/>
    <property type="molecule type" value="Genomic_DNA"/>
</dbReference>
<feature type="compositionally biased region" description="Polar residues" evidence="2">
    <location>
        <begin position="272"/>
        <end position="281"/>
    </location>
</feature>
<feature type="compositionally biased region" description="Low complexity" evidence="2">
    <location>
        <begin position="227"/>
        <end position="248"/>
    </location>
</feature>
<organism evidence="4 5">
    <name type="scientific">Cupriavidus campinensis</name>
    <dbReference type="NCBI Taxonomy" id="151783"/>
    <lineage>
        <taxon>Bacteria</taxon>
        <taxon>Pseudomonadati</taxon>
        <taxon>Pseudomonadota</taxon>
        <taxon>Betaproteobacteria</taxon>
        <taxon>Burkholderiales</taxon>
        <taxon>Burkholderiaceae</taxon>
        <taxon>Cupriavidus</taxon>
    </lineage>
</organism>
<protein>
    <submittedName>
        <fullName evidence="4">ParB/RepB/Spo0J family partition protein</fullName>
    </submittedName>
</protein>
<proteinExistence type="inferred from homology"/>
<feature type="region of interest" description="Disordered" evidence="2">
    <location>
        <begin position="270"/>
        <end position="298"/>
    </location>
</feature>
<dbReference type="Gene3D" id="1.10.10.730">
    <property type="entry name" value="KorB DNA-binding domain"/>
    <property type="match status" value="1"/>
</dbReference>
<dbReference type="InterPro" id="IPR003115">
    <property type="entry name" value="ParB_N"/>
</dbReference>
<dbReference type="InterPro" id="IPR050336">
    <property type="entry name" value="Chromosome_partition/occlusion"/>
</dbReference>
<sequence>MSTTLDFLNSIEAPTAQIVNLSIDLIEPDPEQPRTQFQPVDGQIDPEVMQELSELADDIYENSLLQPITVREVDGRYRIVMGERRWRAVKLNRDNGRPNSEEIATIIRQDLAQERLRLSQLAENIQRSNLTDLETAVFLKTTIEQYPELQKQDLAKVVKKSPQYVSRLLALLEPEWEHVVSTGIITYASLLEQFRPLPKEAQDQLVARAKAEGRSLTSGDIRAAKASAANDSASKSSAPKAEVAAPATPRRPVDIDPALAAAVQAFVEEQAPQNESYTPSSKAKDVPKPGPQIVDTGGDAVIPSGTTVLGAVAHEKREAKLTVAQLETLLKRKALPNKSHVVSLMLPVEDMKKAIMAMGGTLPQDDSSLPTILAEAINRA</sequence>
<name>A0ABY3EJF5_9BURK</name>
<comment type="similarity">
    <text evidence="1">Belongs to the ParB family.</text>
</comment>